<evidence type="ECO:0000313" key="2">
    <source>
        <dbReference type="EMBL" id="KAK0754621.1"/>
    </source>
</evidence>
<sequence>MPLGDTPPARGRMGNSRKRSPSPQLQEWALMEDNIHCPVPVRIAQFHSMGHVGSTNADSAVAEVGLPVSPVPASQMANNTVWREWLAPSTSTLNTSKAVEGSRESMAIREISPGVSARYRQWSQESQSLHPLTDNSPAVSPEPESGETRDLANLPSSSEISQILLKFGQFQSKYGYPQEGGLEDEEHPPAADSVGSFPPRHATQDDVSESETRAAMADSQIGQTDLDPEDAWKAFVFGSGNTDEVEEQALSEARHEAAQDMRPSESFTRTPENSPLSESDSNIAAAGTVYTNEEAVSETTDDMPSIPSASESQGVTFVPSSAAELSDHSSSGQDPSVQHASIEADAGSHVFSEDESGTDEPGDHDPIPSEDIASTAPEMAHRSPSPQSSSESVSVVASVAVEAVQSEFAGTEQHFQFAPPRLFVGSRSIPTGVRRPAPGVATFLLPSPSEGAPESEPVMAEQTSEPCPTTMATQSRRQRTMSHRHLDFRLSSWTEWLTHTWAACRT</sequence>
<accession>A0AA40KD88</accession>
<dbReference type="Proteomes" id="UP001172155">
    <property type="component" value="Unassembled WGS sequence"/>
</dbReference>
<evidence type="ECO:0000313" key="3">
    <source>
        <dbReference type="Proteomes" id="UP001172155"/>
    </source>
</evidence>
<organism evidence="2 3">
    <name type="scientific">Schizothecium vesticola</name>
    <dbReference type="NCBI Taxonomy" id="314040"/>
    <lineage>
        <taxon>Eukaryota</taxon>
        <taxon>Fungi</taxon>
        <taxon>Dikarya</taxon>
        <taxon>Ascomycota</taxon>
        <taxon>Pezizomycotina</taxon>
        <taxon>Sordariomycetes</taxon>
        <taxon>Sordariomycetidae</taxon>
        <taxon>Sordariales</taxon>
        <taxon>Schizotheciaceae</taxon>
        <taxon>Schizothecium</taxon>
    </lineage>
</organism>
<feature type="region of interest" description="Disordered" evidence="1">
    <location>
        <begin position="1"/>
        <end position="23"/>
    </location>
</feature>
<name>A0AA40KD88_9PEZI</name>
<feature type="region of interest" description="Disordered" evidence="1">
    <location>
        <begin position="122"/>
        <end position="155"/>
    </location>
</feature>
<feature type="compositionally biased region" description="Polar residues" evidence="1">
    <location>
        <begin position="461"/>
        <end position="475"/>
    </location>
</feature>
<feature type="compositionally biased region" description="Basic and acidic residues" evidence="1">
    <location>
        <begin position="252"/>
        <end position="263"/>
    </location>
</feature>
<feature type="compositionally biased region" description="Polar residues" evidence="1">
    <location>
        <begin position="122"/>
        <end position="138"/>
    </location>
</feature>
<feature type="compositionally biased region" description="Low complexity" evidence="1">
    <location>
        <begin position="320"/>
        <end position="331"/>
    </location>
</feature>
<feature type="region of interest" description="Disordered" evidence="1">
    <location>
        <begin position="245"/>
        <end position="391"/>
    </location>
</feature>
<feature type="compositionally biased region" description="Polar residues" evidence="1">
    <location>
        <begin position="265"/>
        <end position="282"/>
    </location>
</feature>
<dbReference type="EMBL" id="JAUKUD010000001">
    <property type="protein sequence ID" value="KAK0754621.1"/>
    <property type="molecule type" value="Genomic_DNA"/>
</dbReference>
<keyword evidence="3" id="KW-1185">Reference proteome</keyword>
<comment type="caution">
    <text evidence="2">The sequence shown here is derived from an EMBL/GenBank/DDBJ whole genome shotgun (WGS) entry which is preliminary data.</text>
</comment>
<feature type="region of interest" description="Disordered" evidence="1">
    <location>
        <begin position="449"/>
        <end position="480"/>
    </location>
</feature>
<reference evidence="2" key="1">
    <citation type="submission" date="2023-06" db="EMBL/GenBank/DDBJ databases">
        <title>Genome-scale phylogeny and comparative genomics of the fungal order Sordariales.</title>
        <authorList>
            <consortium name="Lawrence Berkeley National Laboratory"/>
            <person name="Hensen N."/>
            <person name="Bonometti L."/>
            <person name="Westerberg I."/>
            <person name="Brannstrom I.O."/>
            <person name="Guillou S."/>
            <person name="Cros-Aarteil S."/>
            <person name="Calhoun S."/>
            <person name="Haridas S."/>
            <person name="Kuo A."/>
            <person name="Mondo S."/>
            <person name="Pangilinan J."/>
            <person name="Riley R."/>
            <person name="LaButti K."/>
            <person name="Andreopoulos B."/>
            <person name="Lipzen A."/>
            <person name="Chen C."/>
            <person name="Yanf M."/>
            <person name="Daum C."/>
            <person name="Ng V."/>
            <person name="Clum A."/>
            <person name="Steindorff A."/>
            <person name="Ohm R."/>
            <person name="Martin F."/>
            <person name="Silar P."/>
            <person name="Natvig D."/>
            <person name="Lalanne C."/>
            <person name="Gautier V."/>
            <person name="Ament-velasquez S.L."/>
            <person name="Kruys A."/>
            <person name="Hutchinson M.I."/>
            <person name="Powell A.J."/>
            <person name="Barry K."/>
            <person name="Miller A.N."/>
            <person name="Grigoriev I.V."/>
            <person name="Debuchy R."/>
            <person name="Gladieux P."/>
            <person name="Thoren M.H."/>
            <person name="Johannesson H."/>
        </authorList>
    </citation>
    <scope>NUCLEOTIDE SEQUENCE</scope>
    <source>
        <strain evidence="2">SMH3187-1</strain>
    </source>
</reference>
<feature type="region of interest" description="Disordered" evidence="1">
    <location>
        <begin position="175"/>
        <end position="228"/>
    </location>
</feature>
<feature type="compositionally biased region" description="Polar residues" evidence="1">
    <location>
        <begin position="307"/>
        <end position="319"/>
    </location>
</feature>
<evidence type="ECO:0000256" key="1">
    <source>
        <dbReference type="SAM" id="MobiDB-lite"/>
    </source>
</evidence>
<proteinExistence type="predicted"/>
<gene>
    <name evidence="2" type="ORF">B0T18DRAFT_40662</name>
</gene>
<dbReference type="AlphaFoldDB" id="A0AA40KD88"/>
<protein>
    <submittedName>
        <fullName evidence="2">Uncharacterized protein</fullName>
    </submittedName>
</protein>